<protein>
    <submittedName>
        <fullName evidence="3">MerR family transcriptional regulator</fullName>
    </submittedName>
</protein>
<dbReference type="Proteomes" id="UP000466906">
    <property type="component" value="Chromosome"/>
</dbReference>
<dbReference type="EMBL" id="AP022565">
    <property type="protein sequence ID" value="BBX28783.1"/>
    <property type="molecule type" value="Genomic_DNA"/>
</dbReference>
<evidence type="ECO:0000313" key="4">
    <source>
        <dbReference type="Proteomes" id="UP000466906"/>
    </source>
</evidence>
<accession>A0A6N4UY70</accession>
<evidence type="ECO:0000256" key="1">
    <source>
        <dbReference type="ARBA" id="ARBA00023125"/>
    </source>
</evidence>
<name>A0A6N4UY70_9MYCO</name>
<dbReference type="InterPro" id="IPR047057">
    <property type="entry name" value="MerR_fam"/>
</dbReference>
<dbReference type="Gene3D" id="1.10.1660.10">
    <property type="match status" value="1"/>
</dbReference>
<dbReference type="Pfam" id="PF13411">
    <property type="entry name" value="MerR_1"/>
    <property type="match status" value="1"/>
</dbReference>
<dbReference type="SMART" id="SM00422">
    <property type="entry name" value="HTH_MERR"/>
    <property type="match status" value="1"/>
</dbReference>
<dbReference type="GO" id="GO:0003700">
    <property type="term" value="F:DNA-binding transcription factor activity"/>
    <property type="evidence" value="ECO:0007669"/>
    <property type="project" value="InterPro"/>
</dbReference>
<evidence type="ECO:0000259" key="2">
    <source>
        <dbReference type="PROSITE" id="PS50937"/>
    </source>
</evidence>
<sequence>MRQIAGFDSHTVLDGRLLSVTDTPSLISIGRFSSLSRISVRMLRHYDKHGVLVPARVDAASGYRRYAAAQLADAAAIRRLRDIGFGVSAIGALLAVRGTPAFDAALAAQRIELIAAAEEANARLQLIDHLLAEKELTMTDTVTEETVPALTAVYLRDTMPNYAAEGQLWERFMPALQEQGITPGQFGGCIEHDDEFRESDVDESVFLEVPADCTARAPLGVLVAPARRAVVATVTGPYAEAIPRAHELIGAYVTERGLTLTRTVDDVTTHHFNVYLDDPREVPEDRLRTKVYMPVA</sequence>
<dbReference type="InterPro" id="IPR000551">
    <property type="entry name" value="MerR-type_HTH_dom"/>
</dbReference>
<feature type="domain" description="HTH merR-type" evidence="2">
    <location>
        <begin position="26"/>
        <end position="96"/>
    </location>
</feature>
<dbReference type="KEGG" id="malv:MALV_39080"/>
<dbReference type="SUPFAM" id="SSF55136">
    <property type="entry name" value="Probable bacterial effector-binding domain"/>
    <property type="match status" value="1"/>
</dbReference>
<dbReference type="SMART" id="SM00871">
    <property type="entry name" value="AraC_E_bind"/>
    <property type="match status" value="1"/>
</dbReference>
<dbReference type="PANTHER" id="PTHR30204">
    <property type="entry name" value="REDOX-CYCLING DRUG-SENSING TRANSCRIPTIONAL ACTIVATOR SOXR"/>
    <property type="match status" value="1"/>
</dbReference>
<reference evidence="3 4" key="1">
    <citation type="journal article" date="2019" name="Emerg. Microbes Infect.">
        <title>Comprehensive subspecies identification of 175 nontuberculous mycobacteria species based on 7547 genomic profiles.</title>
        <authorList>
            <person name="Matsumoto Y."/>
            <person name="Kinjo T."/>
            <person name="Motooka D."/>
            <person name="Nabeya D."/>
            <person name="Jung N."/>
            <person name="Uechi K."/>
            <person name="Horii T."/>
            <person name="Iida T."/>
            <person name="Fujita J."/>
            <person name="Nakamura S."/>
        </authorList>
    </citation>
    <scope>NUCLEOTIDE SEQUENCE [LARGE SCALE GENOMIC DNA]</scope>
    <source>
        <strain evidence="3 4">JCM 12272</strain>
    </source>
</reference>
<gene>
    <name evidence="3" type="ORF">MALV_39080</name>
</gene>
<evidence type="ECO:0000313" key="3">
    <source>
        <dbReference type="EMBL" id="BBX28783.1"/>
    </source>
</evidence>
<dbReference type="AlphaFoldDB" id="A0A6N4UY70"/>
<dbReference type="PROSITE" id="PS50937">
    <property type="entry name" value="HTH_MERR_2"/>
    <property type="match status" value="1"/>
</dbReference>
<keyword evidence="4" id="KW-1185">Reference proteome</keyword>
<dbReference type="InterPro" id="IPR010499">
    <property type="entry name" value="AraC_E-bd"/>
</dbReference>
<dbReference type="InterPro" id="IPR009061">
    <property type="entry name" value="DNA-bd_dom_put_sf"/>
</dbReference>
<dbReference type="InterPro" id="IPR029442">
    <property type="entry name" value="GyrI-like"/>
</dbReference>
<dbReference type="GO" id="GO:0003677">
    <property type="term" value="F:DNA binding"/>
    <property type="evidence" value="ECO:0007669"/>
    <property type="project" value="UniProtKB-KW"/>
</dbReference>
<dbReference type="PANTHER" id="PTHR30204:SF97">
    <property type="entry name" value="MERR FAMILY REGULATORY PROTEIN"/>
    <property type="match status" value="1"/>
</dbReference>
<dbReference type="Gene3D" id="3.20.80.10">
    <property type="entry name" value="Regulatory factor, effector binding domain"/>
    <property type="match status" value="1"/>
</dbReference>
<organism evidence="3 4">
    <name type="scientific">Mycolicibacterium alvei</name>
    <dbReference type="NCBI Taxonomy" id="67081"/>
    <lineage>
        <taxon>Bacteria</taxon>
        <taxon>Bacillati</taxon>
        <taxon>Actinomycetota</taxon>
        <taxon>Actinomycetes</taxon>
        <taxon>Mycobacteriales</taxon>
        <taxon>Mycobacteriaceae</taxon>
        <taxon>Mycolicibacterium</taxon>
    </lineage>
</organism>
<dbReference type="InterPro" id="IPR011256">
    <property type="entry name" value="Reg_factor_effector_dom_sf"/>
</dbReference>
<dbReference type="PROSITE" id="PS00552">
    <property type="entry name" value="HTH_MERR_1"/>
    <property type="match status" value="1"/>
</dbReference>
<proteinExistence type="predicted"/>
<dbReference type="SUPFAM" id="SSF46955">
    <property type="entry name" value="Putative DNA-binding domain"/>
    <property type="match status" value="1"/>
</dbReference>
<dbReference type="Pfam" id="PF06445">
    <property type="entry name" value="GyrI-like"/>
    <property type="match status" value="1"/>
</dbReference>
<keyword evidence="1" id="KW-0238">DNA-binding</keyword>